<dbReference type="InterPro" id="IPR012823">
    <property type="entry name" value="Flagell_FliJ"/>
</dbReference>
<dbReference type="GO" id="GO:0006935">
    <property type="term" value="P:chemotaxis"/>
    <property type="evidence" value="ECO:0007669"/>
    <property type="project" value="UniProtKB-KW"/>
</dbReference>
<name>A0A1I6HNX3_9GAMM</name>
<keyword evidence="12" id="KW-0969">Cilium</keyword>
<keyword evidence="12" id="KW-0966">Cell projection</keyword>
<keyword evidence="6" id="KW-0145">Chemotaxis</keyword>
<evidence type="ECO:0000256" key="1">
    <source>
        <dbReference type="ARBA" id="ARBA00004413"/>
    </source>
</evidence>
<evidence type="ECO:0000256" key="2">
    <source>
        <dbReference type="ARBA" id="ARBA00010004"/>
    </source>
</evidence>
<dbReference type="PANTHER" id="PTHR38786">
    <property type="entry name" value="FLAGELLAR FLIJ PROTEIN"/>
    <property type="match status" value="1"/>
</dbReference>
<dbReference type="PIRSF" id="PIRSF019404">
    <property type="entry name" value="FliJ"/>
    <property type="match status" value="1"/>
</dbReference>
<dbReference type="GO" id="GO:0005886">
    <property type="term" value="C:plasma membrane"/>
    <property type="evidence" value="ECO:0007669"/>
    <property type="project" value="UniProtKB-SubCell"/>
</dbReference>
<dbReference type="Pfam" id="PF02050">
    <property type="entry name" value="FliJ"/>
    <property type="match status" value="1"/>
</dbReference>
<proteinExistence type="inferred from homology"/>
<evidence type="ECO:0000313" key="13">
    <source>
        <dbReference type="Proteomes" id="UP000199424"/>
    </source>
</evidence>
<dbReference type="AlphaFoldDB" id="A0A1I6HNX3"/>
<dbReference type="InterPro" id="IPR053716">
    <property type="entry name" value="Flag_assembly_chemotaxis_eff"/>
</dbReference>
<organism evidence="12 13">
    <name type="scientific">Pseudidiomarina maritima</name>
    <dbReference type="NCBI Taxonomy" id="519453"/>
    <lineage>
        <taxon>Bacteria</taxon>
        <taxon>Pseudomonadati</taxon>
        <taxon>Pseudomonadota</taxon>
        <taxon>Gammaproteobacteria</taxon>
        <taxon>Alteromonadales</taxon>
        <taxon>Idiomarinaceae</taxon>
        <taxon>Pseudidiomarina</taxon>
    </lineage>
</organism>
<dbReference type="Proteomes" id="UP000199424">
    <property type="component" value="Unassembled WGS sequence"/>
</dbReference>
<dbReference type="Gene3D" id="1.10.287.1700">
    <property type="match status" value="1"/>
</dbReference>
<reference evidence="13" key="1">
    <citation type="submission" date="2016-10" db="EMBL/GenBank/DDBJ databases">
        <authorList>
            <person name="Varghese N."/>
            <person name="Submissions S."/>
        </authorList>
    </citation>
    <scope>NUCLEOTIDE SEQUENCE [LARGE SCALE GENOMIC DNA]</scope>
    <source>
        <strain evidence="13">CGMCC 1.7285</strain>
    </source>
</reference>
<keyword evidence="7" id="KW-1005">Bacterial flagellum biogenesis</keyword>
<dbReference type="EMBL" id="FOYU01000003">
    <property type="protein sequence ID" value="SFR55990.1"/>
    <property type="molecule type" value="Genomic_DNA"/>
</dbReference>
<evidence type="ECO:0000256" key="9">
    <source>
        <dbReference type="ARBA" id="ARBA00023136"/>
    </source>
</evidence>
<evidence type="ECO:0000256" key="7">
    <source>
        <dbReference type="ARBA" id="ARBA00022795"/>
    </source>
</evidence>
<dbReference type="InterPro" id="IPR018006">
    <property type="entry name" value="Flag_FliJ_proteobac"/>
</dbReference>
<dbReference type="RefSeq" id="WP_092858068.1">
    <property type="nucleotide sequence ID" value="NZ_FOYU01000003.1"/>
</dbReference>
<keyword evidence="5" id="KW-1003">Cell membrane</keyword>
<evidence type="ECO:0000256" key="8">
    <source>
        <dbReference type="ARBA" id="ARBA00022927"/>
    </source>
</evidence>
<keyword evidence="13" id="KW-1185">Reference proteome</keyword>
<evidence type="ECO:0000256" key="4">
    <source>
        <dbReference type="ARBA" id="ARBA00022448"/>
    </source>
</evidence>
<comment type="subcellular location">
    <subcellularLocation>
        <location evidence="1">Cell membrane</location>
        <topology evidence="1">Peripheral membrane protein</topology>
        <orientation evidence="1">Cytoplasmic side</orientation>
    </subcellularLocation>
</comment>
<dbReference type="InterPro" id="IPR052570">
    <property type="entry name" value="FliJ"/>
</dbReference>
<sequence>MNTVVLAHLTEQAEKARNEAAKLLAEERQNKQKIALQLQTLQQYRNDYAVQLQQQMQNGIASNLLSNYRQFLASLDSAVTRAQNALVDQETKLDKSQQFWQTKQRKLASYETLVDRKQAAEVKIAMKREQKLADELSLAMYMRQRGLR</sequence>
<evidence type="ECO:0000256" key="6">
    <source>
        <dbReference type="ARBA" id="ARBA00022500"/>
    </source>
</evidence>
<dbReference type="PANTHER" id="PTHR38786:SF1">
    <property type="entry name" value="FLAGELLAR FLIJ PROTEIN"/>
    <property type="match status" value="1"/>
</dbReference>
<evidence type="ECO:0000256" key="10">
    <source>
        <dbReference type="ARBA" id="ARBA00023225"/>
    </source>
</evidence>
<keyword evidence="10" id="KW-1006">Bacterial flagellum protein export</keyword>
<dbReference type="GO" id="GO:0015031">
    <property type="term" value="P:protein transport"/>
    <property type="evidence" value="ECO:0007669"/>
    <property type="project" value="UniProtKB-KW"/>
</dbReference>
<dbReference type="GO" id="GO:0044781">
    <property type="term" value="P:bacterial-type flagellum organization"/>
    <property type="evidence" value="ECO:0007669"/>
    <property type="project" value="UniProtKB-KW"/>
</dbReference>
<comment type="similarity">
    <text evidence="2">Belongs to the FliJ family.</text>
</comment>
<evidence type="ECO:0000256" key="11">
    <source>
        <dbReference type="SAM" id="Coils"/>
    </source>
</evidence>
<evidence type="ECO:0000313" key="12">
    <source>
        <dbReference type="EMBL" id="SFR55990.1"/>
    </source>
</evidence>
<evidence type="ECO:0000256" key="5">
    <source>
        <dbReference type="ARBA" id="ARBA00022475"/>
    </source>
</evidence>
<keyword evidence="12" id="KW-0282">Flagellum</keyword>
<dbReference type="GO" id="GO:0071973">
    <property type="term" value="P:bacterial-type flagellum-dependent cell motility"/>
    <property type="evidence" value="ECO:0007669"/>
    <property type="project" value="InterPro"/>
</dbReference>
<dbReference type="GO" id="GO:0003774">
    <property type="term" value="F:cytoskeletal motor activity"/>
    <property type="evidence" value="ECO:0007669"/>
    <property type="project" value="InterPro"/>
</dbReference>
<dbReference type="GO" id="GO:0009288">
    <property type="term" value="C:bacterial-type flagellum"/>
    <property type="evidence" value="ECO:0007669"/>
    <property type="project" value="InterPro"/>
</dbReference>
<keyword evidence="11" id="KW-0175">Coiled coil</keyword>
<gene>
    <name evidence="12" type="ORF">SAMN04488070_1974</name>
</gene>
<protein>
    <recommendedName>
        <fullName evidence="3">Flagellar FliJ protein</fullName>
    </recommendedName>
</protein>
<evidence type="ECO:0000256" key="3">
    <source>
        <dbReference type="ARBA" id="ARBA00020392"/>
    </source>
</evidence>
<keyword evidence="9" id="KW-0472">Membrane</keyword>
<feature type="coiled-coil region" evidence="11">
    <location>
        <begin position="6"/>
        <end position="33"/>
    </location>
</feature>
<keyword evidence="4" id="KW-0813">Transport</keyword>
<dbReference type="PRINTS" id="PR01004">
    <property type="entry name" value="FLGFLIJ"/>
</dbReference>
<dbReference type="NCBIfam" id="TIGR02473">
    <property type="entry name" value="flagell_FliJ"/>
    <property type="match status" value="1"/>
</dbReference>
<keyword evidence="8" id="KW-0653">Protein transport</keyword>
<accession>A0A1I6HNX3</accession>